<evidence type="ECO:0000256" key="5">
    <source>
        <dbReference type="SAM" id="MobiDB-lite"/>
    </source>
</evidence>
<organism evidence="7 8">
    <name type="scientific">Microlunatus spumicola</name>
    <dbReference type="NCBI Taxonomy" id="81499"/>
    <lineage>
        <taxon>Bacteria</taxon>
        <taxon>Bacillati</taxon>
        <taxon>Actinomycetota</taxon>
        <taxon>Actinomycetes</taxon>
        <taxon>Propionibacteriales</taxon>
        <taxon>Propionibacteriaceae</taxon>
        <taxon>Microlunatus</taxon>
    </lineage>
</organism>
<dbReference type="CDD" id="cd07010">
    <property type="entry name" value="cupin_PMI_type_I_N_bac"/>
    <property type="match status" value="1"/>
</dbReference>
<name>A0ABP6WS01_9ACTN</name>
<dbReference type="InterPro" id="IPR049071">
    <property type="entry name" value="MPI_cupin_dom"/>
</dbReference>
<feature type="region of interest" description="Disordered" evidence="5">
    <location>
        <begin position="1"/>
        <end position="22"/>
    </location>
</feature>
<dbReference type="InterPro" id="IPR011051">
    <property type="entry name" value="RmlC_Cupin_sf"/>
</dbReference>
<dbReference type="EMBL" id="BAAAYR010000001">
    <property type="protein sequence ID" value="GAA3555622.1"/>
    <property type="molecule type" value="Genomic_DNA"/>
</dbReference>
<dbReference type="RefSeq" id="WP_204912092.1">
    <property type="nucleotide sequence ID" value="NZ_BAAAYR010000001.1"/>
</dbReference>
<keyword evidence="8" id="KW-1185">Reference proteome</keyword>
<evidence type="ECO:0000313" key="8">
    <source>
        <dbReference type="Proteomes" id="UP001500767"/>
    </source>
</evidence>
<reference evidence="8" key="1">
    <citation type="journal article" date="2019" name="Int. J. Syst. Evol. Microbiol.">
        <title>The Global Catalogue of Microorganisms (GCM) 10K type strain sequencing project: providing services to taxonomists for standard genome sequencing and annotation.</title>
        <authorList>
            <consortium name="The Broad Institute Genomics Platform"/>
            <consortium name="The Broad Institute Genome Sequencing Center for Infectious Disease"/>
            <person name="Wu L."/>
            <person name="Ma J."/>
        </authorList>
    </citation>
    <scope>NUCLEOTIDE SEQUENCE [LARGE SCALE GENOMIC DNA]</scope>
    <source>
        <strain evidence="8">JCM 16540</strain>
    </source>
</reference>
<keyword evidence="1" id="KW-0479">Metal-binding</keyword>
<evidence type="ECO:0000313" key="7">
    <source>
        <dbReference type="EMBL" id="GAA3555622.1"/>
    </source>
</evidence>
<dbReference type="InterPro" id="IPR051804">
    <property type="entry name" value="Carb_Metab_Reg_Kinase/Isom"/>
</dbReference>
<protein>
    <recommendedName>
        <fullName evidence="3">Phosphohexomutase</fullName>
    </recommendedName>
    <alternativeName>
        <fullName evidence="4">Phosphomannose isomerase</fullName>
    </alternativeName>
</protein>
<keyword evidence="7" id="KW-0413">Isomerase</keyword>
<evidence type="ECO:0000256" key="2">
    <source>
        <dbReference type="ARBA" id="ARBA00022833"/>
    </source>
</evidence>
<sequence>MSAPTSRPGGGPYVLAPNQPRRPYRGGAGIAALRGTLQIDDHRPEDFLASTTSAYGTADVGQSRLPDGTALRDAVEQDPEWFLGAEHVRRHGSSTQLLVKLINPGQRLFAHLHPDDDYARRRLDEPNGKTEAWVVVDAPAEGATAYLGFREEVGPADVARWVDHGDTGDLLGRMNEVELAVGDAFLVPAGLAHALAPGLTIVELQQPSDLSVLLEWRGFDGLTAESATLGLDAGEVFDALESTSRSAESLEALLVRRALSAEGGATSLLPAAADRFFRADLLDTAREITLEPSFAVLVVVEGVGDLTWDDGTLGVGRGDVVLVPHGLGDVRVSGDLRAVRCRPPRVEPAGG</sequence>
<keyword evidence="2" id="KW-0862">Zinc</keyword>
<proteinExistence type="predicted"/>
<dbReference type="Proteomes" id="UP001500767">
    <property type="component" value="Unassembled WGS sequence"/>
</dbReference>
<dbReference type="SUPFAM" id="SSF51182">
    <property type="entry name" value="RmlC-like cupins"/>
    <property type="match status" value="1"/>
</dbReference>
<dbReference type="InterPro" id="IPR014710">
    <property type="entry name" value="RmlC-like_jellyroll"/>
</dbReference>
<dbReference type="PANTHER" id="PTHR42742">
    <property type="entry name" value="TRANSCRIPTIONAL REPRESSOR MPRA"/>
    <property type="match status" value="1"/>
</dbReference>
<evidence type="ECO:0000256" key="3">
    <source>
        <dbReference type="ARBA" id="ARBA00029741"/>
    </source>
</evidence>
<feature type="domain" description="Mannose-6-phosphate isomerase cupin" evidence="6">
    <location>
        <begin position="283"/>
        <end position="341"/>
    </location>
</feature>
<evidence type="ECO:0000256" key="1">
    <source>
        <dbReference type="ARBA" id="ARBA00022723"/>
    </source>
</evidence>
<gene>
    <name evidence="7" type="ORF">GCM10022197_08490</name>
</gene>
<evidence type="ECO:0000259" key="6">
    <source>
        <dbReference type="Pfam" id="PF21621"/>
    </source>
</evidence>
<dbReference type="GO" id="GO:0016853">
    <property type="term" value="F:isomerase activity"/>
    <property type="evidence" value="ECO:0007669"/>
    <property type="project" value="UniProtKB-KW"/>
</dbReference>
<dbReference type="PANTHER" id="PTHR42742:SF3">
    <property type="entry name" value="FRUCTOKINASE"/>
    <property type="match status" value="1"/>
</dbReference>
<comment type="caution">
    <text evidence="7">The sequence shown here is derived from an EMBL/GenBank/DDBJ whole genome shotgun (WGS) entry which is preliminary data.</text>
</comment>
<dbReference type="Pfam" id="PF21621">
    <property type="entry name" value="MPI_cupin_dom"/>
    <property type="match status" value="1"/>
</dbReference>
<evidence type="ECO:0000256" key="4">
    <source>
        <dbReference type="ARBA" id="ARBA00030762"/>
    </source>
</evidence>
<dbReference type="Gene3D" id="2.60.120.10">
    <property type="entry name" value="Jelly Rolls"/>
    <property type="match status" value="2"/>
</dbReference>
<accession>A0ABP6WS01</accession>